<dbReference type="PANTHER" id="PTHR35446">
    <property type="entry name" value="SI:CH211-175M2.5"/>
    <property type="match status" value="1"/>
</dbReference>
<keyword evidence="2" id="KW-1185">Reference proteome</keyword>
<accession>A0A1D8K794</accession>
<gene>
    <name evidence="1" type="ORF">BJI67_06760</name>
</gene>
<evidence type="ECO:0000313" key="2">
    <source>
        <dbReference type="Proteomes" id="UP000095342"/>
    </source>
</evidence>
<sequence>MSEPLLVPQVGPQDKPKVDAIFAAVEERMGFVPDALKLYSLSPALLESFLGVIGYFSTESPLGPRLAAMIRYLGSYRANCTFCIDLNEGYLTSMGLDLDDIRRAREDIDAAPLEPNEMPLLRLAMKSTSMPETVSAADIEACRTAGWDDRAIFEAVVHATNNRAFNQLLSTFKVEHQGAYAA</sequence>
<name>A0A1D8K794_9GAMM</name>
<dbReference type="PANTHER" id="PTHR35446:SF2">
    <property type="entry name" value="CARBOXYMUCONOLACTONE DECARBOXYLASE-LIKE DOMAIN-CONTAINING PROTEIN"/>
    <property type="match status" value="1"/>
</dbReference>
<dbReference type="Proteomes" id="UP000095342">
    <property type="component" value="Chromosome"/>
</dbReference>
<proteinExistence type="predicted"/>
<reference evidence="1 2" key="1">
    <citation type="submission" date="2016-09" db="EMBL/GenBank/DDBJ databases">
        <title>Acidihalobacter prosperus V6 (DSM14174).</title>
        <authorList>
            <person name="Khaleque H.N."/>
            <person name="Ramsay J.P."/>
            <person name="Murphy R.J.T."/>
            <person name="Kaksonen A.H."/>
            <person name="Boxall N.J."/>
            <person name="Watkin E.L.J."/>
        </authorList>
    </citation>
    <scope>NUCLEOTIDE SEQUENCE [LARGE SCALE GENOMIC DNA]</scope>
    <source>
        <strain evidence="1 2">V6</strain>
    </source>
</reference>
<dbReference type="EMBL" id="CP017448">
    <property type="protein sequence ID" value="AOV16800.1"/>
    <property type="molecule type" value="Genomic_DNA"/>
</dbReference>
<dbReference type="KEGG" id="aaeo:BJI67_06760"/>
<protein>
    <recommendedName>
        <fullName evidence="3">Carboxymuconolactone decarboxylase-like domain-containing protein</fullName>
    </recommendedName>
</protein>
<organism evidence="1 2">
    <name type="scientific">Acidihalobacter aeolianus</name>
    <dbReference type="NCBI Taxonomy" id="2792603"/>
    <lineage>
        <taxon>Bacteria</taxon>
        <taxon>Pseudomonadati</taxon>
        <taxon>Pseudomonadota</taxon>
        <taxon>Gammaproteobacteria</taxon>
        <taxon>Chromatiales</taxon>
        <taxon>Ectothiorhodospiraceae</taxon>
        <taxon>Acidihalobacter</taxon>
    </lineage>
</organism>
<evidence type="ECO:0008006" key="3">
    <source>
        <dbReference type="Google" id="ProtNLM"/>
    </source>
</evidence>
<evidence type="ECO:0000313" key="1">
    <source>
        <dbReference type="EMBL" id="AOV16800.1"/>
    </source>
</evidence>
<dbReference type="InterPro" id="IPR029032">
    <property type="entry name" value="AhpD-like"/>
</dbReference>
<dbReference type="Gene3D" id="1.20.1290.10">
    <property type="entry name" value="AhpD-like"/>
    <property type="match status" value="1"/>
</dbReference>
<dbReference type="AlphaFoldDB" id="A0A1D8K794"/>
<dbReference type="SUPFAM" id="SSF69118">
    <property type="entry name" value="AhpD-like"/>
    <property type="match status" value="1"/>
</dbReference>
<dbReference type="RefSeq" id="WP_070072383.1">
    <property type="nucleotide sequence ID" value="NZ_CP017448.1"/>
</dbReference>